<evidence type="ECO:0000313" key="2">
    <source>
        <dbReference type="Proteomes" id="UP000007875"/>
    </source>
</evidence>
<protein>
    <submittedName>
        <fullName evidence="1">Uncharacterized protein</fullName>
    </submittedName>
</protein>
<organism evidence="1 2">
    <name type="scientific">Ciona savignyi</name>
    <name type="common">Pacific transparent sea squirt</name>
    <dbReference type="NCBI Taxonomy" id="51511"/>
    <lineage>
        <taxon>Eukaryota</taxon>
        <taxon>Metazoa</taxon>
        <taxon>Chordata</taxon>
        <taxon>Tunicata</taxon>
        <taxon>Ascidiacea</taxon>
        <taxon>Phlebobranchia</taxon>
        <taxon>Cionidae</taxon>
        <taxon>Ciona</taxon>
    </lineage>
</organism>
<name>H2Z5K1_CIOSA</name>
<dbReference type="Proteomes" id="UP000007875">
    <property type="component" value="Unassembled WGS sequence"/>
</dbReference>
<keyword evidence="2" id="KW-1185">Reference proteome</keyword>
<proteinExistence type="predicted"/>
<dbReference type="HOGENOM" id="CLU_1721715_0_0_1"/>
<sequence>MWNRGRVLSLQHCPSCEHRKSNTTNSHRRLASCKHGFVIVIVASPPSSNRRKTLNRSARKWRLSTTTHARSWRPRLNLWLLPEQDSNRWFSTSSAAPRKASPPNQRISLISGCNSVLPFTRLGPKSCARTSKNRSRRTIAWWMSFDQPRSFG</sequence>
<evidence type="ECO:0000313" key="1">
    <source>
        <dbReference type="Ensembl" id="ENSCSAVP00000012863.1"/>
    </source>
</evidence>
<dbReference type="AlphaFoldDB" id="H2Z5K1"/>
<reference evidence="1" key="3">
    <citation type="submission" date="2025-09" db="UniProtKB">
        <authorList>
            <consortium name="Ensembl"/>
        </authorList>
    </citation>
    <scope>IDENTIFICATION</scope>
</reference>
<dbReference type="InParanoid" id="H2Z5K1"/>
<reference evidence="1" key="2">
    <citation type="submission" date="2025-08" db="UniProtKB">
        <authorList>
            <consortium name="Ensembl"/>
        </authorList>
    </citation>
    <scope>IDENTIFICATION</scope>
</reference>
<accession>H2Z5K1</accession>
<reference evidence="2" key="1">
    <citation type="submission" date="2003-08" db="EMBL/GenBank/DDBJ databases">
        <authorList>
            <person name="Birren B."/>
            <person name="Nusbaum C."/>
            <person name="Abebe A."/>
            <person name="Abouelleil A."/>
            <person name="Adekoya E."/>
            <person name="Ait-zahra M."/>
            <person name="Allen N."/>
            <person name="Allen T."/>
            <person name="An P."/>
            <person name="Anderson M."/>
            <person name="Anderson S."/>
            <person name="Arachchi H."/>
            <person name="Armbruster J."/>
            <person name="Bachantsang P."/>
            <person name="Baldwin J."/>
            <person name="Barry A."/>
            <person name="Bayul T."/>
            <person name="Blitshsteyn B."/>
            <person name="Bloom T."/>
            <person name="Blye J."/>
            <person name="Boguslavskiy L."/>
            <person name="Borowsky M."/>
            <person name="Boukhgalter B."/>
            <person name="Brunache A."/>
            <person name="Butler J."/>
            <person name="Calixte N."/>
            <person name="Calvo S."/>
            <person name="Camarata J."/>
            <person name="Campo K."/>
            <person name="Chang J."/>
            <person name="Cheshatsang Y."/>
            <person name="Citroen M."/>
            <person name="Collymore A."/>
            <person name="Considine T."/>
            <person name="Cook A."/>
            <person name="Cooke P."/>
            <person name="Corum B."/>
            <person name="Cuomo C."/>
            <person name="David R."/>
            <person name="Dawoe T."/>
            <person name="Degray S."/>
            <person name="Dodge S."/>
            <person name="Dooley K."/>
            <person name="Dorje P."/>
            <person name="Dorjee K."/>
            <person name="Dorris L."/>
            <person name="Duffey N."/>
            <person name="Dupes A."/>
            <person name="Elkins T."/>
            <person name="Engels R."/>
            <person name="Erickson J."/>
            <person name="Farina A."/>
            <person name="Faro S."/>
            <person name="Ferreira P."/>
            <person name="Fischer H."/>
            <person name="Fitzgerald M."/>
            <person name="Foley K."/>
            <person name="Gage D."/>
            <person name="Galagan J."/>
            <person name="Gearin G."/>
            <person name="Gnerre S."/>
            <person name="Gnirke A."/>
            <person name="Goyette A."/>
            <person name="Graham J."/>
            <person name="Grandbois E."/>
            <person name="Gyaltsen K."/>
            <person name="Hafez N."/>
            <person name="Hagopian D."/>
            <person name="Hagos B."/>
            <person name="Hall J."/>
            <person name="Hatcher B."/>
            <person name="Heller A."/>
            <person name="Higgins H."/>
            <person name="Honan T."/>
            <person name="Horn A."/>
            <person name="Houde N."/>
            <person name="Hughes L."/>
            <person name="Hulme W."/>
            <person name="Husby E."/>
            <person name="Iliev I."/>
            <person name="Jaffe D."/>
            <person name="Jones C."/>
            <person name="Kamal M."/>
            <person name="Kamat A."/>
            <person name="Kamvysselis M."/>
            <person name="Karlsson E."/>
            <person name="Kells C."/>
            <person name="Kieu A."/>
            <person name="Kisner P."/>
            <person name="Kodira C."/>
            <person name="Kulbokas E."/>
            <person name="Labutti K."/>
            <person name="Lama D."/>
            <person name="Landers T."/>
            <person name="Leger J."/>
            <person name="Levine S."/>
            <person name="Lewis D."/>
            <person name="Lewis T."/>
            <person name="Lindblad-toh K."/>
            <person name="Liu X."/>
            <person name="Lokyitsang T."/>
            <person name="Lokyitsang Y."/>
            <person name="Lucien O."/>
            <person name="Lui A."/>
            <person name="Ma L.J."/>
            <person name="Mabbitt R."/>
            <person name="Macdonald J."/>
            <person name="Maclean C."/>
            <person name="Major J."/>
            <person name="Manning J."/>
            <person name="Marabella R."/>
            <person name="Maru K."/>
            <person name="Matthews C."/>
            <person name="Mauceli E."/>
            <person name="Mccarthy M."/>
            <person name="Mcdonough S."/>
            <person name="Mcghee T."/>
            <person name="Meldrim J."/>
            <person name="Meneus L."/>
            <person name="Mesirov J."/>
            <person name="Mihalev A."/>
            <person name="Mihova T."/>
            <person name="Mikkelsen T."/>
            <person name="Mlenga V."/>
            <person name="Moru K."/>
            <person name="Mozes J."/>
            <person name="Mulrain L."/>
            <person name="Munson G."/>
            <person name="Naylor J."/>
            <person name="Newes C."/>
            <person name="Nguyen C."/>
            <person name="Nguyen N."/>
            <person name="Nguyen T."/>
            <person name="Nicol R."/>
            <person name="Nielsen C."/>
            <person name="Nizzari M."/>
            <person name="Norbu C."/>
            <person name="Norbu N."/>
            <person name="O'donnell P."/>
            <person name="Okoawo O."/>
            <person name="O'leary S."/>
            <person name="Omotosho B."/>
            <person name="O'neill K."/>
            <person name="Osman S."/>
            <person name="Parker S."/>
            <person name="Perrin D."/>
            <person name="Phunkhang P."/>
            <person name="Piqani B."/>
            <person name="Purcell S."/>
            <person name="Rachupka T."/>
            <person name="Ramasamy U."/>
            <person name="Rameau R."/>
            <person name="Ray V."/>
            <person name="Raymond C."/>
            <person name="Retta R."/>
            <person name="Richardson S."/>
            <person name="Rise C."/>
            <person name="Rodriguez J."/>
            <person name="Rogers J."/>
            <person name="Rogov P."/>
            <person name="Rutman M."/>
            <person name="Schupbach R."/>
            <person name="Seaman C."/>
            <person name="Settipalli S."/>
            <person name="Sharpe T."/>
            <person name="Sheridan J."/>
            <person name="Sherpa N."/>
            <person name="Shi J."/>
            <person name="Smirnov S."/>
            <person name="Smith C."/>
            <person name="Sougnez C."/>
            <person name="Spencer B."/>
            <person name="Stalker J."/>
            <person name="Stange-thomann N."/>
            <person name="Stavropoulos S."/>
            <person name="Stetson K."/>
            <person name="Stone C."/>
            <person name="Stone S."/>
            <person name="Stubbs M."/>
            <person name="Talamas J."/>
            <person name="Tchuinga P."/>
            <person name="Tenzing P."/>
            <person name="Tesfaye S."/>
            <person name="Theodore J."/>
            <person name="Thoulutsang Y."/>
            <person name="Topham K."/>
            <person name="Towey S."/>
            <person name="Tsamla T."/>
            <person name="Tsomo N."/>
            <person name="Vallee D."/>
            <person name="Vassiliev H."/>
            <person name="Venkataraman V."/>
            <person name="Vinson J."/>
            <person name="Vo A."/>
            <person name="Wade C."/>
            <person name="Wang S."/>
            <person name="Wangchuk T."/>
            <person name="Wangdi T."/>
            <person name="Whittaker C."/>
            <person name="Wilkinson J."/>
            <person name="Wu Y."/>
            <person name="Wyman D."/>
            <person name="Yadav S."/>
            <person name="Yang S."/>
            <person name="Yang X."/>
            <person name="Yeager S."/>
            <person name="Yee E."/>
            <person name="Young G."/>
            <person name="Zainoun J."/>
            <person name="Zembeck L."/>
            <person name="Zimmer A."/>
            <person name="Zody M."/>
            <person name="Lander E."/>
        </authorList>
    </citation>
    <scope>NUCLEOTIDE SEQUENCE [LARGE SCALE GENOMIC DNA]</scope>
</reference>
<dbReference type="Ensembl" id="ENSCSAVT00000013012.1">
    <property type="protein sequence ID" value="ENSCSAVP00000012863.1"/>
    <property type="gene ID" value="ENSCSAVG00000007552.1"/>
</dbReference>